<dbReference type="AlphaFoldDB" id="A0A0A1FDU3"/>
<dbReference type="KEGG" id="care:LT85_2636"/>
<keyword evidence="2" id="KW-1185">Reference proteome</keyword>
<accession>A0A0A1FDU3</accession>
<dbReference type="HOGENOM" id="CLU_2583664_0_0_4"/>
<dbReference type="EMBL" id="CP009962">
    <property type="protein sequence ID" value="AIY41794.1"/>
    <property type="molecule type" value="Genomic_DNA"/>
</dbReference>
<sequence length="80" mass="9104">MYKFSFEKVNTPSAQQKYKSTKWIGAVVVSAELKWKWPANRAVALKMKASTSHCGSSNARIRSNTIKGFEFAMAFREKIQ</sequence>
<dbReference type="Proteomes" id="UP000030302">
    <property type="component" value="Chromosome"/>
</dbReference>
<gene>
    <name evidence="1" type="ORF">LT85_2636</name>
</gene>
<protein>
    <submittedName>
        <fullName evidence="1">Uncharacterized protein</fullName>
    </submittedName>
</protein>
<reference evidence="2" key="1">
    <citation type="journal article" date="2014" name="Soil Biol. Biochem.">
        <title>Structure and function of bacterial communities in ageing soils: Insights from the Mendocino ecological staircase.</title>
        <authorList>
            <person name="Uroz S."/>
            <person name="Tech J.J."/>
            <person name="Sawaya N.A."/>
            <person name="Frey-Klett P."/>
            <person name="Leveau J.H.J."/>
        </authorList>
    </citation>
    <scope>NUCLEOTIDE SEQUENCE [LARGE SCALE GENOMIC DNA]</scope>
    <source>
        <strain evidence="2">Cal35</strain>
    </source>
</reference>
<evidence type="ECO:0000313" key="1">
    <source>
        <dbReference type="EMBL" id="AIY41794.1"/>
    </source>
</evidence>
<evidence type="ECO:0000313" key="2">
    <source>
        <dbReference type="Proteomes" id="UP000030302"/>
    </source>
</evidence>
<organism evidence="1 2">
    <name type="scientific">Collimonas arenae</name>
    <dbReference type="NCBI Taxonomy" id="279058"/>
    <lineage>
        <taxon>Bacteria</taxon>
        <taxon>Pseudomonadati</taxon>
        <taxon>Pseudomonadota</taxon>
        <taxon>Betaproteobacteria</taxon>
        <taxon>Burkholderiales</taxon>
        <taxon>Oxalobacteraceae</taxon>
        <taxon>Collimonas</taxon>
    </lineage>
</organism>
<name>A0A0A1FDU3_9BURK</name>
<proteinExistence type="predicted"/>